<comment type="subcellular location">
    <subcellularLocation>
        <location evidence="1 20">Cytoplasm</location>
    </subcellularLocation>
</comment>
<keyword evidence="13 20" id="KW-0573">Peptidoglycan synthesis</keyword>
<comment type="similarity">
    <text evidence="4 20">In the C-terminal section; belongs to the transferase hexapeptide repeat family.</text>
</comment>
<name>A0A5B8XXX5_9DELT</name>
<comment type="pathway">
    <text evidence="20">Bacterial outer membrane biogenesis; LPS lipid A biosynthesis.</text>
</comment>
<feature type="binding site" evidence="20">
    <location>
        <position position="23"/>
    </location>
    <ligand>
        <name>UDP-N-acetyl-alpha-D-glucosamine</name>
        <dbReference type="ChEBI" id="CHEBI:57705"/>
    </ligand>
</feature>
<feature type="binding site" evidence="20">
    <location>
        <position position="107"/>
    </location>
    <ligand>
        <name>Mg(2+)</name>
        <dbReference type="ChEBI" id="CHEBI:18420"/>
    </ligand>
</feature>
<keyword evidence="11 20" id="KW-0460">Magnesium</keyword>
<evidence type="ECO:0000256" key="4">
    <source>
        <dbReference type="ARBA" id="ARBA00007707"/>
    </source>
</evidence>
<dbReference type="Pfam" id="PF00483">
    <property type="entry name" value="NTP_transferase"/>
    <property type="match status" value="1"/>
</dbReference>
<dbReference type="UniPathway" id="UPA00973"/>
<evidence type="ECO:0000256" key="3">
    <source>
        <dbReference type="ARBA" id="ARBA00005208"/>
    </source>
</evidence>
<keyword evidence="23" id="KW-1185">Reference proteome</keyword>
<feature type="binding site" evidence="20">
    <location>
        <begin position="105"/>
        <end position="107"/>
    </location>
    <ligand>
        <name>UDP-N-acetyl-alpha-D-glucosamine</name>
        <dbReference type="ChEBI" id="CHEBI:57705"/>
    </ligand>
</feature>
<dbReference type="UniPathway" id="UPA00113">
    <property type="reaction ID" value="UER00532"/>
</dbReference>
<dbReference type="PANTHER" id="PTHR43584">
    <property type="entry name" value="NUCLEOTIDYL TRANSFERASE"/>
    <property type="match status" value="1"/>
</dbReference>
<feature type="binding site" evidence="20">
    <location>
        <position position="385"/>
    </location>
    <ligand>
        <name>acetyl-CoA</name>
        <dbReference type="ChEBI" id="CHEBI:57288"/>
    </ligand>
</feature>
<dbReference type="PROSITE" id="PS00101">
    <property type="entry name" value="HEXAPEP_TRANSFERASES"/>
    <property type="match status" value="1"/>
</dbReference>
<feature type="binding site" evidence="20">
    <location>
        <begin position="391"/>
        <end position="392"/>
    </location>
    <ligand>
        <name>acetyl-CoA</name>
        <dbReference type="ChEBI" id="CHEBI:57288"/>
    </ligand>
</feature>
<dbReference type="GO" id="GO:0003977">
    <property type="term" value="F:UDP-N-acetylglucosamine diphosphorylase activity"/>
    <property type="evidence" value="ECO:0007669"/>
    <property type="project" value="UniProtKB-UniRule"/>
</dbReference>
<evidence type="ECO:0000313" key="23">
    <source>
        <dbReference type="Proteomes" id="UP000321595"/>
    </source>
</evidence>
<feature type="region of interest" description="Linker" evidence="20">
    <location>
        <begin position="235"/>
        <end position="255"/>
    </location>
</feature>
<proteinExistence type="inferred from homology"/>
<dbReference type="GO" id="GO:0016020">
    <property type="term" value="C:membrane"/>
    <property type="evidence" value="ECO:0007669"/>
    <property type="project" value="GOC"/>
</dbReference>
<feature type="binding site" evidence="20">
    <location>
        <position position="232"/>
    </location>
    <ligand>
        <name>UDP-N-acetyl-alpha-D-glucosamine</name>
        <dbReference type="ChEBI" id="CHEBI:57705"/>
    </ligand>
</feature>
<evidence type="ECO:0000256" key="10">
    <source>
        <dbReference type="ARBA" id="ARBA00022737"/>
    </source>
</evidence>
<feature type="active site" description="Proton acceptor" evidence="20">
    <location>
        <position position="368"/>
    </location>
</feature>
<dbReference type="PANTHER" id="PTHR43584:SF3">
    <property type="entry name" value="BIFUNCTIONAL PROTEIN GLMU"/>
    <property type="match status" value="1"/>
</dbReference>
<keyword evidence="7 20" id="KW-0808">Transferase</keyword>
<feature type="binding site" evidence="20">
    <location>
        <position position="428"/>
    </location>
    <ligand>
        <name>acetyl-CoA</name>
        <dbReference type="ChEBI" id="CHEBI:57288"/>
    </ligand>
</feature>
<evidence type="ECO:0000259" key="21">
    <source>
        <dbReference type="Pfam" id="PF00483"/>
    </source>
</evidence>
<sequence length="463" mass="49487">MIDFQTIVLAAGKGTRMKSNRVKLLHEVAGKPIIWHVMQASLKAGATRVVVVVGHQREEVEAYLAAEFAGRYEIAVQEEQKGTGHAVYSAAEFLKDGPARTLIVSGDVPNMDAETLHSFYLAAQEFPFGVMTAMLEDASTYGRIVRNHANQVTGIVEFKDADPAQRAIREINTGFYVVRTSFLLEELTKLCSSPPDNAQGEYYLTDLVEAAAQLEPPLGWRVPEVSRIHGVNTRCDLALVEKYAQEHLREHWMLNGVTMLDPAAVYLDVDVQLAEDVVLHPGVQLRAGSAVGPGSVIETGCVLHAAQLGKEVHLKPHSVLNESSVGDGAVVGPFAHLRPGSEIGAECKIGNFVETKKVQMGKGAKASHLSYLGDAIIGAGANVGAGTITCNYDGKNKHVTKIGSGAFIGSNSSLVAPVTIGDDAYVGAGSVITKDIESGSLGVARGRQQNIDGWARRRRTSGS</sequence>
<dbReference type="GO" id="GO:0009252">
    <property type="term" value="P:peptidoglycan biosynthetic process"/>
    <property type="evidence" value="ECO:0007669"/>
    <property type="project" value="UniProtKB-UniRule"/>
</dbReference>
<feature type="binding site" evidence="20">
    <location>
        <position position="338"/>
    </location>
    <ligand>
        <name>UDP-N-acetyl-alpha-D-glucosamine</name>
        <dbReference type="ChEBI" id="CHEBI:57705"/>
    </ligand>
</feature>
<dbReference type="EC" id="2.3.1.157" evidence="20"/>
<dbReference type="GO" id="GO:0071555">
    <property type="term" value="P:cell wall organization"/>
    <property type="evidence" value="ECO:0007669"/>
    <property type="project" value="UniProtKB-KW"/>
</dbReference>
<dbReference type="CDD" id="cd02540">
    <property type="entry name" value="GT2_GlmU_N_bac"/>
    <property type="match status" value="1"/>
</dbReference>
<dbReference type="GO" id="GO:0000902">
    <property type="term" value="P:cell morphogenesis"/>
    <property type="evidence" value="ECO:0007669"/>
    <property type="project" value="UniProtKB-UniRule"/>
</dbReference>
<dbReference type="GO" id="GO:0008360">
    <property type="term" value="P:regulation of cell shape"/>
    <property type="evidence" value="ECO:0007669"/>
    <property type="project" value="UniProtKB-KW"/>
</dbReference>
<evidence type="ECO:0000256" key="2">
    <source>
        <dbReference type="ARBA" id="ARBA00005166"/>
    </source>
</evidence>
<dbReference type="HAMAP" id="MF_01631">
    <property type="entry name" value="GlmU"/>
    <property type="match status" value="1"/>
</dbReference>
<comment type="catalytic activity">
    <reaction evidence="17 20">
        <text>alpha-D-glucosamine 1-phosphate + acetyl-CoA = N-acetyl-alpha-D-glucosamine 1-phosphate + CoA + H(+)</text>
        <dbReference type="Rhea" id="RHEA:13725"/>
        <dbReference type="ChEBI" id="CHEBI:15378"/>
        <dbReference type="ChEBI" id="CHEBI:57287"/>
        <dbReference type="ChEBI" id="CHEBI:57288"/>
        <dbReference type="ChEBI" id="CHEBI:57776"/>
        <dbReference type="ChEBI" id="CHEBI:58516"/>
        <dbReference type="EC" id="2.3.1.157"/>
    </reaction>
</comment>
<evidence type="ECO:0000256" key="14">
    <source>
        <dbReference type="ARBA" id="ARBA00023268"/>
    </source>
</evidence>
<feature type="binding site" evidence="20">
    <location>
        <position position="356"/>
    </location>
    <ligand>
        <name>UDP-N-acetyl-alpha-D-glucosamine</name>
        <dbReference type="ChEBI" id="CHEBI:57705"/>
    </ligand>
</feature>
<dbReference type="OrthoDB" id="9775031at2"/>
<evidence type="ECO:0000256" key="13">
    <source>
        <dbReference type="ARBA" id="ARBA00022984"/>
    </source>
</evidence>
<evidence type="ECO:0000256" key="6">
    <source>
        <dbReference type="ARBA" id="ARBA00022490"/>
    </source>
</evidence>
<dbReference type="InterPro" id="IPR011004">
    <property type="entry name" value="Trimer_LpxA-like_sf"/>
</dbReference>
<evidence type="ECO:0000256" key="1">
    <source>
        <dbReference type="ARBA" id="ARBA00004496"/>
    </source>
</evidence>
<keyword evidence="15 20" id="KW-0012">Acyltransferase</keyword>
<dbReference type="Gene3D" id="2.160.10.10">
    <property type="entry name" value="Hexapeptide repeat proteins"/>
    <property type="match status" value="1"/>
</dbReference>
<dbReference type="SUPFAM" id="SSF51161">
    <property type="entry name" value="Trimeric LpxA-like enzymes"/>
    <property type="match status" value="1"/>
</dbReference>
<feature type="binding site" evidence="20">
    <location>
        <position position="382"/>
    </location>
    <ligand>
        <name>UDP-N-acetyl-alpha-D-glucosamine</name>
        <dbReference type="ChEBI" id="CHEBI:57705"/>
    </ligand>
</feature>
<evidence type="ECO:0000256" key="12">
    <source>
        <dbReference type="ARBA" id="ARBA00022960"/>
    </source>
</evidence>
<feature type="region of interest" description="Pyrophosphorylase" evidence="20">
    <location>
        <begin position="1"/>
        <end position="234"/>
    </location>
</feature>
<dbReference type="GO" id="GO:0019134">
    <property type="term" value="F:glucosamine-1-phosphate N-acetyltransferase activity"/>
    <property type="evidence" value="ECO:0007669"/>
    <property type="project" value="UniProtKB-UniRule"/>
</dbReference>
<dbReference type="GO" id="GO:0000287">
    <property type="term" value="F:magnesium ion binding"/>
    <property type="evidence" value="ECO:0007669"/>
    <property type="project" value="UniProtKB-UniRule"/>
</dbReference>
<evidence type="ECO:0000256" key="16">
    <source>
        <dbReference type="ARBA" id="ARBA00023316"/>
    </source>
</evidence>
<dbReference type="Proteomes" id="UP000321595">
    <property type="component" value="Chromosome"/>
</dbReference>
<feature type="domain" description="Nucleotidyl transferase" evidence="21">
    <location>
        <begin position="6"/>
        <end position="210"/>
    </location>
</feature>
<dbReference type="AlphaFoldDB" id="A0A5B8XXX5"/>
<evidence type="ECO:0000256" key="7">
    <source>
        <dbReference type="ARBA" id="ARBA00022679"/>
    </source>
</evidence>
<protein>
    <recommendedName>
        <fullName evidence="20">Bifunctional protein GlmU</fullName>
    </recommendedName>
    <domain>
        <recommendedName>
            <fullName evidence="20">UDP-N-acetylglucosamine pyrophosphorylase</fullName>
            <ecNumber evidence="20">2.7.7.23</ecNumber>
        </recommendedName>
        <alternativeName>
            <fullName evidence="20">N-acetylglucosamine-1-phosphate uridyltransferase</fullName>
        </alternativeName>
    </domain>
    <domain>
        <recommendedName>
            <fullName evidence="20">Glucosamine-1-phosphate N-acetyltransferase</fullName>
            <ecNumber evidence="20">2.3.1.157</ecNumber>
        </recommendedName>
    </domain>
</protein>
<dbReference type="InterPro" id="IPR050065">
    <property type="entry name" value="GlmU-like"/>
</dbReference>
<dbReference type="InterPro" id="IPR038009">
    <property type="entry name" value="GlmU_C_LbH"/>
</dbReference>
<dbReference type="InterPro" id="IPR029044">
    <property type="entry name" value="Nucleotide-diphossugar_trans"/>
</dbReference>
<evidence type="ECO:0000256" key="19">
    <source>
        <dbReference type="ARBA" id="ARBA00049628"/>
    </source>
</evidence>
<evidence type="ECO:0000256" key="8">
    <source>
        <dbReference type="ARBA" id="ARBA00022695"/>
    </source>
</evidence>
<reference evidence="22 23" key="1">
    <citation type="submission" date="2019-08" db="EMBL/GenBank/DDBJ databases">
        <authorList>
            <person name="Liang Q."/>
        </authorList>
    </citation>
    <scope>NUCLEOTIDE SEQUENCE [LARGE SCALE GENOMIC DNA]</scope>
    <source>
        <strain evidence="22 23">V1718</strain>
    </source>
</reference>
<evidence type="ECO:0000256" key="18">
    <source>
        <dbReference type="ARBA" id="ARBA00048493"/>
    </source>
</evidence>
<evidence type="ECO:0000256" key="20">
    <source>
        <dbReference type="HAMAP-Rule" id="MF_01631"/>
    </source>
</evidence>
<dbReference type="InterPro" id="IPR018357">
    <property type="entry name" value="Hexapep_transf_CS"/>
</dbReference>
<feature type="binding site" evidence="20">
    <location>
        <position position="445"/>
    </location>
    <ligand>
        <name>acetyl-CoA</name>
        <dbReference type="ChEBI" id="CHEBI:57288"/>
    </ligand>
</feature>
<keyword evidence="8 20" id="KW-0548">Nucleotidyltransferase</keyword>
<comment type="pathway">
    <text evidence="3 20">Nucleotide-sugar biosynthesis; UDP-N-acetyl-alpha-D-glucosamine biosynthesis; UDP-N-acetyl-alpha-D-glucosamine from N-acetyl-alpha-D-glucosamine 1-phosphate: step 1/1.</text>
</comment>
<comment type="catalytic activity">
    <reaction evidence="18 20">
        <text>N-acetyl-alpha-D-glucosamine 1-phosphate + UTP + H(+) = UDP-N-acetyl-alpha-D-glucosamine + diphosphate</text>
        <dbReference type="Rhea" id="RHEA:13509"/>
        <dbReference type="ChEBI" id="CHEBI:15378"/>
        <dbReference type="ChEBI" id="CHEBI:33019"/>
        <dbReference type="ChEBI" id="CHEBI:46398"/>
        <dbReference type="ChEBI" id="CHEBI:57705"/>
        <dbReference type="ChEBI" id="CHEBI:57776"/>
        <dbReference type="EC" id="2.7.7.23"/>
    </reaction>
</comment>
<feature type="binding site" evidence="20">
    <location>
        <position position="77"/>
    </location>
    <ligand>
        <name>UDP-N-acetyl-alpha-D-glucosamine</name>
        <dbReference type="ChEBI" id="CHEBI:57705"/>
    </ligand>
</feature>
<feature type="binding site" evidence="20">
    <location>
        <position position="142"/>
    </location>
    <ligand>
        <name>UDP-N-acetyl-alpha-D-glucosamine</name>
        <dbReference type="ChEBI" id="CHEBI:57705"/>
    </ligand>
</feature>
<dbReference type="NCBIfam" id="TIGR01173">
    <property type="entry name" value="glmU"/>
    <property type="match status" value="1"/>
</dbReference>
<feature type="binding site" evidence="20">
    <location>
        <position position="410"/>
    </location>
    <ligand>
        <name>acetyl-CoA</name>
        <dbReference type="ChEBI" id="CHEBI:57288"/>
    </ligand>
</feature>
<keyword evidence="16 20" id="KW-0961">Cell wall biogenesis/degradation</keyword>
<feature type="region of interest" description="N-acetyltransferase" evidence="20">
    <location>
        <begin position="256"/>
        <end position="463"/>
    </location>
</feature>
<comment type="pathway">
    <text evidence="2 20">Nucleotide-sugar biosynthesis; UDP-N-acetyl-alpha-D-glucosamine biosynthesis; N-acetyl-alpha-D-glucosamine 1-phosphate from alpha-D-glucosamine 6-phosphate (route II): step 2/2.</text>
</comment>
<accession>A0A5B8XXX5</accession>
<comment type="cofactor">
    <cofactor evidence="20">
        <name>Mg(2+)</name>
        <dbReference type="ChEBI" id="CHEBI:18420"/>
    </cofactor>
    <text evidence="20">Binds 1 Mg(2+) ion per subunit.</text>
</comment>
<dbReference type="RefSeq" id="WP_146960545.1">
    <property type="nucleotide sequence ID" value="NZ_CP042467.1"/>
</dbReference>
<keyword evidence="10 20" id="KW-0677">Repeat</keyword>
<dbReference type="SUPFAM" id="SSF53448">
    <property type="entry name" value="Nucleotide-diphospho-sugar transferases"/>
    <property type="match status" value="1"/>
</dbReference>
<dbReference type="EC" id="2.7.7.23" evidence="20"/>
<feature type="binding site" evidence="20">
    <location>
        <position position="232"/>
    </location>
    <ligand>
        <name>Mg(2+)</name>
        <dbReference type="ChEBI" id="CHEBI:18420"/>
    </ligand>
</feature>
<dbReference type="InterPro" id="IPR005835">
    <property type="entry name" value="NTP_transferase_dom"/>
</dbReference>
<dbReference type="GO" id="GO:0005737">
    <property type="term" value="C:cytoplasm"/>
    <property type="evidence" value="ECO:0007669"/>
    <property type="project" value="UniProtKB-SubCell"/>
</dbReference>
<keyword evidence="9 20" id="KW-0479">Metal-binding</keyword>
<keyword evidence="12 20" id="KW-0133">Cell shape</keyword>
<evidence type="ECO:0000256" key="9">
    <source>
        <dbReference type="ARBA" id="ARBA00022723"/>
    </source>
</evidence>
<evidence type="ECO:0000256" key="15">
    <source>
        <dbReference type="ARBA" id="ARBA00023315"/>
    </source>
</evidence>
<dbReference type="Pfam" id="PF00132">
    <property type="entry name" value="Hexapep"/>
    <property type="match status" value="2"/>
</dbReference>
<keyword evidence="14 20" id="KW-0511">Multifunctional enzyme</keyword>
<organism evidence="22 23">
    <name type="scientific">Microvenator marinus</name>
    <dbReference type="NCBI Taxonomy" id="2600177"/>
    <lineage>
        <taxon>Bacteria</taxon>
        <taxon>Deltaproteobacteria</taxon>
        <taxon>Bradymonadales</taxon>
        <taxon>Microvenatoraceae</taxon>
        <taxon>Microvenator</taxon>
    </lineage>
</organism>
<dbReference type="EMBL" id="CP042467">
    <property type="protein sequence ID" value="QED28269.1"/>
    <property type="molecule type" value="Genomic_DNA"/>
</dbReference>
<comment type="function">
    <text evidence="19 20">Catalyzes the last two sequential reactions in the de novo biosynthetic pathway for UDP-N-acetylglucosamine (UDP-GlcNAc). The C-terminal domain catalyzes the transfer of acetyl group from acetyl coenzyme A to glucosamine-1-phosphate (GlcN-1-P) to produce N-acetylglucosamine-1-phosphate (GlcNAc-1-P), which is converted into UDP-GlcNAc by the transfer of uridine 5-monophosphate (from uridine 5-triphosphate), a reaction catalyzed by the N-terminal domain.</text>
</comment>
<gene>
    <name evidence="20 22" type="primary">glmU</name>
    <name evidence="22" type="ORF">FRD01_13725</name>
</gene>
<comment type="subunit">
    <text evidence="20">Homotrimer.</text>
</comment>
<keyword evidence="6 20" id="KW-0963">Cytoplasm</keyword>
<dbReference type="InterPro" id="IPR001451">
    <property type="entry name" value="Hexapep"/>
</dbReference>
<comment type="similarity">
    <text evidence="5 20">In the N-terminal section; belongs to the N-acetylglucosamine-1-phosphate uridyltransferase family.</text>
</comment>
<evidence type="ECO:0000313" key="22">
    <source>
        <dbReference type="EMBL" id="QED28269.1"/>
    </source>
</evidence>
<feature type="binding site" evidence="20">
    <location>
        <position position="371"/>
    </location>
    <ligand>
        <name>UDP-N-acetyl-alpha-D-glucosamine</name>
        <dbReference type="ChEBI" id="CHEBI:57705"/>
    </ligand>
</feature>
<evidence type="ECO:0000256" key="11">
    <source>
        <dbReference type="ARBA" id="ARBA00022842"/>
    </source>
</evidence>
<evidence type="ECO:0000256" key="5">
    <source>
        <dbReference type="ARBA" id="ARBA00007947"/>
    </source>
</evidence>
<evidence type="ECO:0000256" key="17">
    <source>
        <dbReference type="ARBA" id="ARBA00048247"/>
    </source>
</evidence>
<dbReference type="Gene3D" id="3.90.550.10">
    <property type="entry name" value="Spore Coat Polysaccharide Biosynthesis Protein SpsA, Chain A"/>
    <property type="match status" value="1"/>
</dbReference>
<dbReference type="GO" id="GO:0006048">
    <property type="term" value="P:UDP-N-acetylglucosamine biosynthetic process"/>
    <property type="evidence" value="ECO:0007669"/>
    <property type="project" value="UniProtKB-UniPathway"/>
</dbReference>
<dbReference type="GO" id="GO:0009245">
    <property type="term" value="P:lipid A biosynthetic process"/>
    <property type="evidence" value="ECO:0007669"/>
    <property type="project" value="UniProtKB-UniRule"/>
</dbReference>
<dbReference type="CDD" id="cd03353">
    <property type="entry name" value="LbH_GlmU_C"/>
    <property type="match status" value="1"/>
</dbReference>
<feature type="binding site" evidence="20">
    <location>
        <begin position="82"/>
        <end position="83"/>
    </location>
    <ligand>
        <name>UDP-N-acetyl-alpha-D-glucosamine</name>
        <dbReference type="ChEBI" id="CHEBI:57705"/>
    </ligand>
</feature>
<dbReference type="InterPro" id="IPR005882">
    <property type="entry name" value="Bifunctional_GlmU"/>
</dbReference>
<feature type="binding site" evidence="20">
    <location>
        <position position="172"/>
    </location>
    <ligand>
        <name>UDP-N-acetyl-alpha-D-glucosamine</name>
        <dbReference type="ChEBI" id="CHEBI:57705"/>
    </ligand>
</feature>
<feature type="binding site" evidence="20">
    <location>
        <begin position="9"/>
        <end position="12"/>
    </location>
    <ligand>
        <name>UDP-N-acetyl-alpha-D-glucosamine</name>
        <dbReference type="ChEBI" id="CHEBI:57705"/>
    </ligand>
</feature>
<feature type="binding site" evidence="20">
    <location>
        <position position="157"/>
    </location>
    <ligand>
        <name>UDP-N-acetyl-alpha-D-glucosamine</name>
        <dbReference type="ChEBI" id="CHEBI:57705"/>
    </ligand>
</feature>
<dbReference type="KEGG" id="bbae:FRD01_13725"/>